<dbReference type="Proteomes" id="UP000663935">
    <property type="component" value="Chromosome"/>
</dbReference>
<dbReference type="InterPro" id="IPR036938">
    <property type="entry name" value="PAP2/HPO_sf"/>
</dbReference>
<feature type="domain" description="DUF6851" evidence="5">
    <location>
        <begin position="673"/>
        <end position="823"/>
    </location>
</feature>
<dbReference type="Pfam" id="PF07593">
    <property type="entry name" value="UnbV_ASPIC"/>
    <property type="match status" value="1"/>
</dbReference>
<evidence type="ECO:0000259" key="3">
    <source>
        <dbReference type="Pfam" id="PF07593"/>
    </source>
</evidence>
<evidence type="ECO:0000256" key="2">
    <source>
        <dbReference type="SAM" id="SignalP"/>
    </source>
</evidence>
<dbReference type="InterPro" id="IPR027039">
    <property type="entry name" value="Crtac1"/>
</dbReference>
<dbReference type="InterPro" id="IPR016119">
    <property type="entry name" value="Br/Cl_peroxidase_C"/>
</dbReference>
<dbReference type="Pfam" id="PF18962">
    <property type="entry name" value="Por_Secre_tail"/>
    <property type="match status" value="1"/>
</dbReference>
<feature type="chain" id="PRO_5046091402" evidence="2">
    <location>
        <begin position="25"/>
        <end position="1338"/>
    </location>
</feature>
<evidence type="ECO:0000259" key="5">
    <source>
        <dbReference type="Pfam" id="PF21167"/>
    </source>
</evidence>
<proteinExistence type="predicted"/>
<dbReference type="Pfam" id="PF13517">
    <property type="entry name" value="FG-GAP_3"/>
    <property type="match status" value="2"/>
</dbReference>
<dbReference type="Gene3D" id="1.10.606.10">
    <property type="entry name" value="Vanadium-containing Chloroperoxidase, domain 2"/>
    <property type="match status" value="1"/>
</dbReference>
<evidence type="ECO:0000313" key="7">
    <source>
        <dbReference type="Proteomes" id="UP000663935"/>
    </source>
</evidence>
<dbReference type="PANTHER" id="PTHR16026:SF0">
    <property type="entry name" value="CARTILAGE ACIDIC PROTEIN 1"/>
    <property type="match status" value="1"/>
</dbReference>
<evidence type="ECO:0000313" key="6">
    <source>
        <dbReference type="EMBL" id="QTD37639.1"/>
    </source>
</evidence>
<gene>
    <name evidence="6" type="ORF">JL193_16480</name>
</gene>
<feature type="domain" description="ASPIC/UnbV" evidence="3">
    <location>
        <begin position="443"/>
        <end position="508"/>
    </location>
</feature>
<dbReference type="InterPro" id="IPR013517">
    <property type="entry name" value="FG-GAP"/>
</dbReference>
<dbReference type="PANTHER" id="PTHR16026">
    <property type="entry name" value="CARTILAGE ACIDIC PROTEIN 1"/>
    <property type="match status" value="1"/>
</dbReference>
<dbReference type="CDD" id="cd03398">
    <property type="entry name" value="PAP2_haloperoxidase"/>
    <property type="match status" value="1"/>
</dbReference>
<dbReference type="Gene3D" id="2.130.10.130">
    <property type="entry name" value="Integrin alpha, N-terminal"/>
    <property type="match status" value="2"/>
</dbReference>
<dbReference type="InterPro" id="IPR028994">
    <property type="entry name" value="Integrin_alpha_N"/>
</dbReference>
<dbReference type="InterPro" id="IPR049283">
    <property type="entry name" value="DUF6851"/>
</dbReference>
<dbReference type="EMBL" id="CP071795">
    <property type="protein sequence ID" value="QTD37639.1"/>
    <property type="molecule type" value="Genomic_DNA"/>
</dbReference>
<name>A0ABX7SVD7_9FLAO</name>
<dbReference type="InterPro" id="IPR011519">
    <property type="entry name" value="UnbV_ASPIC"/>
</dbReference>
<dbReference type="SUPFAM" id="SSF69318">
    <property type="entry name" value="Integrin alpha N-terminal domain"/>
    <property type="match status" value="1"/>
</dbReference>
<protein>
    <submittedName>
        <fullName evidence="6">VCBS repeat-containing protein</fullName>
    </submittedName>
</protein>
<reference evidence="6 7" key="1">
    <citation type="submission" date="2021-03" db="EMBL/GenBank/DDBJ databases">
        <title>Complete genome of Polaribacter_sp.G4M1.</title>
        <authorList>
            <person name="Jeong S.W."/>
            <person name="Bae J.W."/>
        </authorList>
    </citation>
    <scope>NUCLEOTIDE SEQUENCE [LARGE SCALE GENOMIC DNA]</scope>
    <source>
        <strain evidence="6 7">G4M1</strain>
    </source>
</reference>
<dbReference type="SUPFAM" id="SSF48317">
    <property type="entry name" value="Acid phosphatase/Vanadium-dependent haloperoxidase"/>
    <property type="match status" value="1"/>
</dbReference>
<dbReference type="Pfam" id="PF21167">
    <property type="entry name" value="DUF6851"/>
    <property type="match status" value="1"/>
</dbReference>
<keyword evidence="1 2" id="KW-0732">Signal</keyword>
<accession>A0ABX7SVD7</accession>
<organism evidence="6 7">
    <name type="scientific">Polaribacter batillariae</name>
    <dbReference type="NCBI Taxonomy" id="2808900"/>
    <lineage>
        <taxon>Bacteria</taxon>
        <taxon>Pseudomonadati</taxon>
        <taxon>Bacteroidota</taxon>
        <taxon>Flavobacteriia</taxon>
        <taxon>Flavobacteriales</taxon>
        <taxon>Flavobacteriaceae</taxon>
    </lineage>
</organism>
<keyword evidence="7" id="KW-1185">Reference proteome</keyword>
<evidence type="ECO:0000259" key="4">
    <source>
        <dbReference type="Pfam" id="PF18962"/>
    </source>
</evidence>
<sequence>MNIPKHIKTIFLLCLYLLSNSSFSQIFKRVEVQAKLAVLSENMGVSVADYDGDNDLDIFIVGNTTDENNNLLSTSKLFKNLNNGVFEDVTKDAGLLDLSSLNNNDIPDSSEDSGYNGYKFGASWGDYNNDGFPDLLFTNAYSIQLFKNNGNGTFVEVTTEAGFLKYNNCYNTSATWFDYNKDGFLDLYIGDYASTTCDGNSFYRNNGDGTFKEISKELGVQSKEKFTYMSMPIDVNNDGWLDLYLANDFGENDLYINKNGLSFENQTNEYQLNNNLNGMGLTVGDYNNDGYFDLYLTNILKNALFKNNGNNLFEDVAVEENVLNATWAWNTRFSDFDLDGDEDLFVVNGFVGAKSKNVYFKNLLVEGQEGFSKMSNEVGLVAKTYSIGSEIFDFDNDGDLDVFVSNVEQSSFLYENKTIESSKAENPNWFKVHLKGTISNRNAIGTKLEIKTIKGSQYRFYTGVGLFSQSLQPVHFGLNEANEILELKITWPSGEKETYLNLPVNKTILATEKKGYEVIEIKPSEKIAGCTDPNSCNYNPNATINDGSCSYLPSKQISGNTNSTYLKSETYTYTLENNATAIWSVVGGEIIEGQGTGTVKIKWHLSTVGKITVVETNNTCSSLPVELNVDLKISEVLKNQSIARIWNEALLIAIRGDYARPTVHARNLFHSSIAMYDAWAIHNDRAKPYLIGNNVHNFNSKLTTFTPSEGKEASINKTISYAVYRLLCHRFKNSPNAKNTLEIFDLIMNQMRYDKDFTSTDYTKGNAGALGNFIAETIINYGFVDGAEEQTDYQNKYYKPENPPLRPSLSGDGNLKNPNRWQPLSFNVFIDQSGNLIQETTPDFLSPEWGNVHPFSLHKSDISNFKRNNGDYKVYNNPGAPPYLGNDEVSSNAYKWGFSLVSKWSSHLNVSDNVLWDISPKSIGNISPDQYPTNFEAYKTFYKELEGGDIGKGHAVNPITNQPYQTQMVPRGDYTRVLAEFWADGPDSETPPGHWFTILNYVNDHPLFVKKIKGEGGILESLEWDVKAYFILGGAMHDSAIAAWSIKGWYDYIRPISAIRYMANKGQSSNTSLDNYHAEGIPLEEGLVEIVKENDPLAGDEAEHVGKIKLYAWKGHRFINNPEKDQSGVGWILAENWVPYQRASFVTPPFAGYVSGHSTFSRAAAEVITLLTGSPYFPGGYGEFIAKKNKFLVFEEGPSMDVKLQWATYRDASDQCSLSRIWGGIHPPADDIPGRLIGEKIGVNAFNFANEYFNIDTKNEAITNITVFPNPLKSNEIWISNTTQIDDIKLYDLKGVEIKINEKIYIESLKRTKLSLPLLASGVYMVTVNSQSKKLIIQ</sequence>
<dbReference type="InterPro" id="IPR026444">
    <property type="entry name" value="Secre_tail"/>
</dbReference>
<evidence type="ECO:0000256" key="1">
    <source>
        <dbReference type="ARBA" id="ARBA00022729"/>
    </source>
</evidence>
<feature type="signal peptide" evidence="2">
    <location>
        <begin position="1"/>
        <end position="24"/>
    </location>
</feature>
<dbReference type="NCBIfam" id="TIGR04183">
    <property type="entry name" value="Por_Secre_tail"/>
    <property type="match status" value="1"/>
</dbReference>
<feature type="domain" description="Secretion system C-terminal sorting" evidence="4">
    <location>
        <begin position="1267"/>
        <end position="1337"/>
    </location>
</feature>